<protein>
    <recommendedName>
        <fullName evidence="2">SH3 domain-containing protein</fullName>
    </recommendedName>
</protein>
<name>A0A8I2B6L0_PLESH</name>
<dbReference type="Pfam" id="PF07653">
    <property type="entry name" value="SH3_2"/>
    <property type="match status" value="1"/>
</dbReference>
<dbReference type="InterPro" id="IPR036028">
    <property type="entry name" value="SH3-like_dom_sf"/>
</dbReference>
<dbReference type="InterPro" id="IPR001452">
    <property type="entry name" value="SH3_domain"/>
</dbReference>
<dbReference type="AlphaFoldDB" id="A0A8I2B6L0"/>
<keyword evidence="1" id="KW-0728">SH3 domain</keyword>
<proteinExistence type="predicted"/>
<gene>
    <name evidence="3" type="ORF">J2R62_13575</name>
</gene>
<evidence type="ECO:0000256" key="1">
    <source>
        <dbReference type="ARBA" id="ARBA00022443"/>
    </source>
</evidence>
<dbReference type="SUPFAM" id="SSF50044">
    <property type="entry name" value="SH3-domain"/>
    <property type="match status" value="2"/>
</dbReference>
<feature type="domain" description="SH3" evidence="2">
    <location>
        <begin position="36"/>
        <end position="80"/>
    </location>
</feature>
<evidence type="ECO:0000313" key="4">
    <source>
        <dbReference type="Proteomes" id="UP000664658"/>
    </source>
</evidence>
<dbReference type="Proteomes" id="UP000664658">
    <property type="component" value="Unassembled WGS sequence"/>
</dbReference>
<dbReference type="EMBL" id="JAFNAA010000016">
    <property type="protein sequence ID" value="MBO1109227.1"/>
    <property type="molecule type" value="Genomic_DNA"/>
</dbReference>
<dbReference type="RefSeq" id="WP_112866189.1">
    <property type="nucleotide sequence ID" value="NZ_CP062196.1"/>
</dbReference>
<sequence length="140" mass="15917">MDLATPNRVTPSYTGTDMSLTGQRLSARVTVPHLLRDPQPLRLTADEAVFCLYPDPQSIQWWRVRAVESGEEGWIHDSFLYPQPESEGISSTTVDYFARELTTTCCERLFILAECDGWYWAENQLGESGWLPVSSVELEE</sequence>
<evidence type="ECO:0000259" key="2">
    <source>
        <dbReference type="Pfam" id="PF07653"/>
    </source>
</evidence>
<comment type="caution">
    <text evidence="3">The sequence shown here is derived from an EMBL/GenBank/DDBJ whole genome shotgun (WGS) entry which is preliminary data.</text>
</comment>
<evidence type="ECO:0000313" key="3">
    <source>
        <dbReference type="EMBL" id="MBO1109227.1"/>
    </source>
</evidence>
<reference evidence="3" key="1">
    <citation type="submission" date="2021-03" db="EMBL/GenBank/DDBJ databases">
        <title>Plesiomonas shigelloides zfcc0051, isolated from zebrafish feces.</title>
        <authorList>
            <person name="Vanderhoek Z."/>
            <person name="Gaulke C."/>
        </authorList>
    </citation>
    <scope>NUCLEOTIDE SEQUENCE</scope>
    <source>
        <strain evidence="3">Zfcc0051</strain>
    </source>
</reference>
<organism evidence="3 4">
    <name type="scientific">Plesiomonas shigelloides</name>
    <name type="common">Aeromonas shigelloides</name>
    <dbReference type="NCBI Taxonomy" id="703"/>
    <lineage>
        <taxon>Bacteria</taxon>
        <taxon>Pseudomonadati</taxon>
        <taxon>Pseudomonadota</taxon>
        <taxon>Gammaproteobacteria</taxon>
        <taxon>Enterobacterales</taxon>
        <taxon>Enterobacteriaceae</taxon>
        <taxon>Plesiomonas</taxon>
    </lineage>
</organism>
<accession>A0A8I2B6L0</accession>
<dbReference type="GeneID" id="69706521"/>